<evidence type="ECO:0000313" key="2">
    <source>
        <dbReference type="Proteomes" id="UP000617355"/>
    </source>
</evidence>
<accession>A0ABQ1QF55</accession>
<keyword evidence="2" id="KW-1185">Reference proteome</keyword>
<organism evidence="1 2">
    <name type="scientific">Sinisalibacter lacisalsi</name>
    <dbReference type="NCBI Taxonomy" id="1526570"/>
    <lineage>
        <taxon>Bacteria</taxon>
        <taxon>Pseudomonadati</taxon>
        <taxon>Pseudomonadota</taxon>
        <taxon>Alphaproteobacteria</taxon>
        <taxon>Rhodobacterales</taxon>
        <taxon>Roseobacteraceae</taxon>
        <taxon>Sinisalibacter</taxon>
    </lineage>
</organism>
<sequence length="115" mass="13049">MPIEYNLKNIKTIDVWLLINGAPRILHQAALHKGPPGDPMTPYSLDELLSVPRAKHVRDLLETDWSLGGTPQAISTPTDRLRLQLKRQQGGAGKATRRLRRLMERLRAGLLRRSR</sequence>
<comment type="caution">
    <text evidence="1">The sequence shown here is derived from an EMBL/GenBank/DDBJ whole genome shotgun (WGS) entry which is preliminary data.</text>
</comment>
<dbReference type="RefSeq" id="WP_188526273.1">
    <property type="nucleotide sequence ID" value="NZ_BMGI01000001.1"/>
</dbReference>
<evidence type="ECO:0000313" key="1">
    <source>
        <dbReference type="EMBL" id="GGD25649.1"/>
    </source>
</evidence>
<dbReference type="Proteomes" id="UP000617355">
    <property type="component" value="Unassembled WGS sequence"/>
</dbReference>
<name>A0ABQ1QF55_9RHOB</name>
<proteinExistence type="predicted"/>
<gene>
    <name evidence="1" type="ORF">GCM10011358_07670</name>
</gene>
<reference evidence="2" key="1">
    <citation type="journal article" date="2019" name="Int. J. Syst. Evol. Microbiol.">
        <title>The Global Catalogue of Microorganisms (GCM) 10K type strain sequencing project: providing services to taxonomists for standard genome sequencing and annotation.</title>
        <authorList>
            <consortium name="The Broad Institute Genomics Platform"/>
            <consortium name="The Broad Institute Genome Sequencing Center for Infectious Disease"/>
            <person name="Wu L."/>
            <person name="Ma J."/>
        </authorList>
    </citation>
    <scope>NUCLEOTIDE SEQUENCE [LARGE SCALE GENOMIC DNA]</scope>
    <source>
        <strain evidence="2">CGMCC 1.12922</strain>
    </source>
</reference>
<protein>
    <submittedName>
        <fullName evidence="1">Uncharacterized protein</fullName>
    </submittedName>
</protein>
<dbReference type="EMBL" id="BMGI01000001">
    <property type="protein sequence ID" value="GGD25649.1"/>
    <property type="molecule type" value="Genomic_DNA"/>
</dbReference>